<keyword evidence="7" id="KW-0805">Transcription regulation</keyword>
<dbReference type="EMBL" id="JAVFHQ010000032">
    <property type="protein sequence ID" value="KAK4543416.1"/>
    <property type="molecule type" value="Genomic_DNA"/>
</dbReference>
<dbReference type="Gene3D" id="4.10.240.10">
    <property type="entry name" value="Zn(2)-C6 fungal-type DNA-binding domain"/>
    <property type="match status" value="1"/>
</dbReference>
<feature type="transmembrane region" description="Helical" evidence="13">
    <location>
        <begin position="12"/>
        <end position="29"/>
    </location>
</feature>
<dbReference type="FunFam" id="4.10.240.10:FF:000002">
    <property type="entry name" value="Zn cluster transcription factor Rds2"/>
    <property type="match status" value="1"/>
</dbReference>
<protein>
    <recommendedName>
        <fullName evidence="14">Zn(2)-C6 fungal-type domain-containing protein</fullName>
    </recommendedName>
</protein>
<feature type="binding site" description="axial binding residue" evidence="11">
    <location>
        <position position="489"/>
    </location>
    <ligand>
        <name>heme</name>
        <dbReference type="ChEBI" id="CHEBI:30413"/>
    </ligand>
    <ligandPart>
        <name>Fe</name>
        <dbReference type="ChEBI" id="CHEBI:18248"/>
    </ligandPart>
</feature>
<evidence type="ECO:0000256" key="2">
    <source>
        <dbReference type="ARBA" id="ARBA00004123"/>
    </source>
</evidence>
<keyword evidence="10" id="KW-0539">Nucleus</keyword>
<evidence type="ECO:0000256" key="7">
    <source>
        <dbReference type="ARBA" id="ARBA00023015"/>
    </source>
</evidence>
<dbReference type="Gene3D" id="1.10.630.10">
    <property type="entry name" value="Cytochrome P450"/>
    <property type="match status" value="1"/>
</dbReference>
<evidence type="ECO:0000256" key="3">
    <source>
        <dbReference type="ARBA" id="ARBA00010617"/>
    </source>
</evidence>
<name>A0AAV9JE01_9PEZI</name>
<evidence type="ECO:0000256" key="11">
    <source>
        <dbReference type="PIRSR" id="PIRSR602403-1"/>
    </source>
</evidence>
<keyword evidence="13" id="KW-1133">Transmembrane helix</keyword>
<dbReference type="InterPro" id="IPR001128">
    <property type="entry name" value="Cyt_P450"/>
</dbReference>
<evidence type="ECO:0000313" key="15">
    <source>
        <dbReference type="EMBL" id="KAK4543416.1"/>
    </source>
</evidence>
<feature type="compositionally biased region" description="Polar residues" evidence="12">
    <location>
        <begin position="751"/>
        <end position="779"/>
    </location>
</feature>
<feature type="region of interest" description="Disordered" evidence="12">
    <location>
        <begin position="1073"/>
        <end position="1129"/>
    </location>
</feature>
<organism evidence="15 16">
    <name type="scientific">Oleoguttula mirabilis</name>
    <dbReference type="NCBI Taxonomy" id="1507867"/>
    <lineage>
        <taxon>Eukaryota</taxon>
        <taxon>Fungi</taxon>
        <taxon>Dikarya</taxon>
        <taxon>Ascomycota</taxon>
        <taxon>Pezizomycotina</taxon>
        <taxon>Dothideomycetes</taxon>
        <taxon>Dothideomycetidae</taxon>
        <taxon>Mycosphaerellales</taxon>
        <taxon>Teratosphaeriaceae</taxon>
        <taxon>Oleoguttula</taxon>
    </lineage>
</organism>
<feature type="region of interest" description="Disordered" evidence="12">
    <location>
        <begin position="660"/>
        <end position="779"/>
    </location>
</feature>
<evidence type="ECO:0000256" key="10">
    <source>
        <dbReference type="ARBA" id="ARBA00023242"/>
    </source>
</evidence>
<dbReference type="PRINTS" id="PR00465">
    <property type="entry name" value="EP450IV"/>
</dbReference>
<dbReference type="Pfam" id="PF00067">
    <property type="entry name" value="p450"/>
    <property type="match status" value="1"/>
</dbReference>
<feature type="region of interest" description="Disordered" evidence="12">
    <location>
        <begin position="544"/>
        <end position="630"/>
    </location>
</feature>
<evidence type="ECO:0000256" key="6">
    <source>
        <dbReference type="ARBA" id="ARBA00023004"/>
    </source>
</evidence>
<keyword evidence="13" id="KW-0472">Membrane</keyword>
<dbReference type="AlphaFoldDB" id="A0AAV9JE01"/>
<comment type="subcellular location">
    <subcellularLocation>
        <location evidence="2">Nucleus</location>
    </subcellularLocation>
</comment>
<dbReference type="InterPro" id="IPR036396">
    <property type="entry name" value="Cyt_P450_sf"/>
</dbReference>
<dbReference type="GO" id="GO:0005506">
    <property type="term" value="F:iron ion binding"/>
    <property type="evidence" value="ECO:0007669"/>
    <property type="project" value="InterPro"/>
</dbReference>
<evidence type="ECO:0000313" key="16">
    <source>
        <dbReference type="Proteomes" id="UP001324427"/>
    </source>
</evidence>
<evidence type="ECO:0000256" key="4">
    <source>
        <dbReference type="ARBA" id="ARBA00022723"/>
    </source>
</evidence>
<dbReference type="InterPro" id="IPR056751">
    <property type="entry name" value="PAS_13"/>
</dbReference>
<keyword evidence="4 11" id="KW-0479">Metal-binding</keyword>
<feature type="compositionally biased region" description="Gly residues" evidence="12">
    <location>
        <begin position="696"/>
        <end position="712"/>
    </location>
</feature>
<dbReference type="InterPro" id="IPR036864">
    <property type="entry name" value="Zn2-C6_fun-type_DNA-bd_sf"/>
</dbReference>
<reference evidence="15 16" key="1">
    <citation type="submission" date="2021-11" db="EMBL/GenBank/DDBJ databases">
        <title>Black yeast isolated from Biological Soil Crust.</title>
        <authorList>
            <person name="Kurbessoian T."/>
        </authorList>
    </citation>
    <scope>NUCLEOTIDE SEQUENCE [LARGE SCALE GENOMIC DNA]</scope>
    <source>
        <strain evidence="15 16">CCFEE 5522</strain>
    </source>
</reference>
<dbReference type="Pfam" id="PF24990">
    <property type="entry name" value="PAS_13"/>
    <property type="match status" value="1"/>
</dbReference>
<gene>
    <name evidence="15" type="ORF">LTR36_005559</name>
</gene>
<evidence type="ECO:0000256" key="12">
    <source>
        <dbReference type="SAM" id="MobiDB-lite"/>
    </source>
</evidence>
<dbReference type="CDD" id="cd11041">
    <property type="entry name" value="CYP503A1-like"/>
    <property type="match status" value="1"/>
</dbReference>
<dbReference type="SUPFAM" id="SSF48264">
    <property type="entry name" value="Cytochrome P450"/>
    <property type="match status" value="1"/>
</dbReference>
<dbReference type="InterPro" id="IPR053045">
    <property type="entry name" value="Zinc_cluster_trans_reg"/>
</dbReference>
<feature type="compositionally biased region" description="Basic and acidic residues" evidence="12">
    <location>
        <begin position="606"/>
        <end position="622"/>
    </location>
</feature>
<keyword evidence="8" id="KW-0238">DNA-binding</keyword>
<feature type="compositionally biased region" description="Gly residues" evidence="12">
    <location>
        <begin position="1082"/>
        <end position="1103"/>
    </location>
</feature>
<dbReference type="GO" id="GO:0008270">
    <property type="term" value="F:zinc ion binding"/>
    <property type="evidence" value="ECO:0007669"/>
    <property type="project" value="InterPro"/>
</dbReference>
<keyword evidence="5" id="KW-0862">Zinc</keyword>
<dbReference type="PROSITE" id="PS00463">
    <property type="entry name" value="ZN2_CY6_FUNGAL_1"/>
    <property type="match status" value="1"/>
</dbReference>
<dbReference type="InterPro" id="IPR001138">
    <property type="entry name" value="Zn2Cys6_DnaBD"/>
</dbReference>
<accession>A0AAV9JE01</accession>
<dbReference type="PROSITE" id="PS00086">
    <property type="entry name" value="CYTOCHROME_P450"/>
    <property type="match status" value="1"/>
</dbReference>
<evidence type="ECO:0000256" key="13">
    <source>
        <dbReference type="SAM" id="Phobius"/>
    </source>
</evidence>
<comment type="cofactor">
    <cofactor evidence="1 11">
        <name>heme</name>
        <dbReference type="ChEBI" id="CHEBI:30413"/>
    </cofactor>
</comment>
<keyword evidence="13" id="KW-0812">Transmembrane</keyword>
<evidence type="ECO:0000256" key="5">
    <source>
        <dbReference type="ARBA" id="ARBA00022833"/>
    </source>
</evidence>
<dbReference type="InterPro" id="IPR002403">
    <property type="entry name" value="Cyt_P450_E_grp-IV"/>
</dbReference>
<dbReference type="GO" id="GO:0016705">
    <property type="term" value="F:oxidoreductase activity, acting on paired donors, with incorporation or reduction of molecular oxygen"/>
    <property type="evidence" value="ECO:0007669"/>
    <property type="project" value="InterPro"/>
</dbReference>
<evidence type="ECO:0000256" key="8">
    <source>
        <dbReference type="ARBA" id="ARBA00023125"/>
    </source>
</evidence>
<keyword evidence="16" id="KW-1185">Reference proteome</keyword>
<dbReference type="Proteomes" id="UP001324427">
    <property type="component" value="Unassembled WGS sequence"/>
</dbReference>
<comment type="caution">
    <text evidence="15">The sequence shown here is derived from an EMBL/GenBank/DDBJ whole genome shotgun (WGS) entry which is preliminary data.</text>
</comment>
<dbReference type="GO" id="GO:0000977">
    <property type="term" value="F:RNA polymerase II transcription regulatory region sequence-specific DNA binding"/>
    <property type="evidence" value="ECO:0007669"/>
    <property type="project" value="TreeGrafter"/>
</dbReference>
<dbReference type="CDD" id="cd00067">
    <property type="entry name" value="GAL4"/>
    <property type="match status" value="1"/>
</dbReference>
<evidence type="ECO:0000259" key="14">
    <source>
        <dbReference type="PROSITE" id="PS50048"/>
    </source>
</evidence>
<evidence type="ECO:0000256" key="9">
    <source>
        <dbReference type="ARBA" id="ARBA00023163"/>
    </source>
</evidence>
<feature type="compositionally biased region" description="Basic and acidic residues" evidence="12">
    <location>
        <begin position="660"/>
        <end position="675"/>
    </location>
</feature>
<dbReference type="PROSITE" id="PS51257">
    <property type="entry name" value="PROKAR_LIPOPROTEIN"/>
    <property type="match status" value="1"/>
</dbReference>
<dbReference type="GO" id="GO:0005634">
    <property type="term" value="C:nucleus"/>
    <property type="evidence" value="ECO:0007669"/>
    <property type="project" value="UniProtKB-SubCell"/>
</dbReference>
<dbReference type="PANTHER" id="PTHR31986:SF7">
    <property type="entry name" value="REGULATOR OF DRUG SENSITIVITY 2"/>
    <property type="match status" value="1"/>
</dbReference>
<dbReference type="PROSITE" id="PS50048">
    <property type="entry name" value="ZN2_CY6_FUNGAL_2"/>
    <property type="match status" value="1"/>
</dbReference>
<keyword evidence="9" id="KW-0804">Transcription</keyword>
<sequence length="1146" mass="126510">MDRESHAGWQQATTFGVGACLVLALYIYYRRATSWRVVPAGVPWFFDDASTKETPAPWSAQVGAHLSDFSKGISFVRTGYEKFSKRGKPFLSPSFVTWQAEVVLPPSQVRWLIEQPDTVLSIDRCLIKDLEFLYTTPTAWSFNRPFHVEAINKLRLEPLIPDMAEEVQASIDREWGLDTEEWKEVNIETTMRSVLVQITARIFVGLPLCRDKDYIAAAYNFMANLGPRAIFISLTPELLRPLAGWYFARDLKRCNAECAASTVPLVKREMGEQPHRPSDQKSMPLPKTLLEQMARLAVRSKDAKDGDPFSVSSRLLALNFVAVHTSNAALVNGLVDILSPPAGPEVYLQLRAEAEEVADACQGKWTKSAVLQLEKIDSALRESLRISTFKARGLERIVVAAKGVTLPDGTYLPRNTKVGVPVLPMHRDGELYPDADRYDALRFCGTQKVDEDAKDGTQRSASPALPSGHVELINTSETFLAFGHGKHACPGRFMAAYELKLILAYIAANYDIQPFDKRAENAEFSDFSVGSFHNLQTLHPLLDPSTELLPASDSQRDPQRRNEPFSLTPNGRASKMATLVTDRRTSVQDGPFQEELDTPTGQQRPDSPKRKSSEATVPDHDSGRKKRRKVNHACVYCRRSHMTCDLERPCARCVKRDIGHLCHDEPRDPPKRSKSEVGVAEIAPAPEEGRQDSGVNGIGNGNGNGTGNGQGHGALQYAAQSNGDMSGLSEMDDPPPPAQPQQMAQRPPISPTQLQRQQAAISTASTNNMPAPNYDWNNSGVQNQFQDMHHLHPNYLFNTSEVTDEYNLLNDFLSSSLLDDGALYNADDALFNDPLLATSSMNALATPTFNPPLQANQRQPQHHHQQAPPTLQPPSQNAKAGEEISRPSSAFPGSDQARDKFYLTAADPAGLSSAGDRLHKLLKAKYDAGMLKPFNYVKGYAKLQSYMSRHLHSSSQRRILEQLGRFRPKFREAMQSLTDMQLVLVEMWFERSLMEYDRVFASMAIPACCWRRTGEIFRGNREMAELIGVPMERLRDGRLAIHEIIAEESLVSYWEKFGAIAFDQSQKAILTSCSLQSPGPEPGGGGGGGGGEGKGAAAAGGGASTAAGVDGENATAAAAAAAEKKKKEERVRCCFSFTIRRDNHNM</sequence>
<feature type="compositionally biased region" description="Low complexity" evidence="12">
    <location>
        <begin position="1104"/>
        <end position="1121"/>
    </location>
</feature>
<dbReference type="SUPFAM" id="SSF57701">
    <property type="entry name" value="Zn2/Cys6 DNA-binding domain"/>
    <property type="match status" value="1"/>
</dbReference>
<proteinExistence type="inferred from homology"/>
<comment type="similarity">
    <text evidence="3">Belongs to the cytochrome P450 family.</text>
</comment>
<feature type="region of interest" description="Disordered" evidence="12">
    <location>
        <begin position="846"/>
        <end position="894"/>
    </location>
</feature>
<dbReference type="Pfam" id="PF00172">
    <property type="entry name" value="Zn_clus"/>
    <property type="match status" value="1"/>
</dbReference>
<dbReference type="GO" id="GO:0000981">
    <property type="term" value="F:DNA-binding transcription factor activity, RNA polymerase II-specific"/>
    <property type="evidence" value="ECO:0007669"/>
    <property type="project" value="InterPro"/>
</dbReference>
<feature type="compositionally biased region" description="Basic and acidic residues" evidence="12">
    <location>
        <begin position="554"/>
        <end position="563"/>
    </location>
</feature>
<dbReference type="GO" id="GO:0020037">
    <property type="term" value="F:heme binding"/>
    <property type="evidence" value="ECO:0007669"/>
    <property type="project" value="InterPro"/>
</dbReference>
<dbReference type="InterPro" id="IPR017972">
    <property type="entry name" value="Cyt_P450_CS"/>
</dbReference>
<dbReference type="GO" id="GO:0004497">
    <property type="term" value="F:monooxygenase activity"/>
    <property type="evidence" value="ECO:0007669"/>
    <property type="project" value="InterPro"/>
</dbReference>
<evidence type="ECO:0000256" key="1">
    <source>
        <dbReference type="ARBA" id="ARBA00001971"/>
    </source>
</evidence>
<keyword evidence="6 11" id="KW-0408">Iron</keyword>
<dbReference type="PANTHER" id="PTHR31986">
    <property type="entry name" value="REGULATOR OF DRUG SENSITIVITY 2"/>
    <property type="match status" value="1"/>
</dbReference>
<feature type="domain" description="Zn(2)-C6 fungal-type" evidence="14">
    <location>
        <begin position="633"/>
        <end position="662"/>
    </location>
</feature>
<dbReference type="SMART" id="SM00066">
    <property type="entry name" value="GAL4"/>
    <property type="match status" value="1"/>
</dbReference>
<keyword evidence="11" id="KW-0349">Heme</keyword>